<gene>
    <name evidence="2" type="ORF">VI08_06645</name>
</gene>
<reference evidence="2 3" key="1">
    <citation type="submission" date="2015-03" db="EMBL/GenBank/DDBJ databases">
        <title>Draft genome sequence of Luteibacter yeojuensis strain SU11.</title>
        <authorList>
            <person name="Sulaiman J."/>
            <person name="Priya K."/>
            <person name="Chan K.-G."/>
        </authorList>
    </citation>
    <scope>NUCLEOTIDE SEQUENCE [LARGE SCALE GENOMIC DNA]</scope>
    <source>
        <strain evidence="2 3">SU11</strain>
    </source>
</reference>
<keyword evidence="3" id="KW-1185">Reference proteome</keyword>
<keyword evidence="1" id="KW-0472">Membrane</keyword>
<dbReference type="EMBL" id="JZRB01000014">
    <property type="protein sequence ID" value="KJV35682.1"/>
    <property type="molecule type" value="Genomic_DNA"/>
</dbReference>
<organism evidence="2 3">
    <name type="scientific">Luteibacter yeojuensis</name>
    <dbReference type="NCBI Taxonomy" id="345309"/>
    <lineage>
        <taxon>Bacteria</taxon>
        <taxon>Pseudomonadati</taxon>
        <taxon>Pseudomonadota</taxon>
        <taxon>Gammaproteobacteria</taxon>
        <taxon>Lysobacterales</taxon>
        <taxon>Rhodanobacteraceae</taxon>
        <taxon>Luteibacter</taxon>
    </lineage>
</organism>
<keyword evidence="1" id="KW-1133">Transmembrane helix</keyword>
<evidence type="ECO:0000256" key="1">
    <source>
        <dbReference type="SAM" id="Phobius"/>
    </source>
</evidence>
<comment type="caution">
    <text evidence="2">The sequence shown here is derived from an EMBL/GenBank/DDBJ whole genome shotgun (WGS) entry which is preliminary data.</text>
</comment>
<name>A0A0F3KXL1_9GAMM</name>
<accession>A0A0F3KXL1</accession>
<protein>
    <submittedName>
        <fullName evidence="2">Uncharacterized protein</fullName>
    </submittedName>
</protein>
<feature type="transmembrane region" description="Helical" evidence="1">
    <location>
        <begin position="12"/>
        <end position="29"/>
    </location>
</feature>
<dbReference type="OrthoDB" id="7062023at2"/>
<dbReference type="Proteomes" id="UP000033651">
    <property type="component" value="Unassembled WGS sequence"/>
</dbReference>
<keyword evidence="1" id="KW-0812">Transmembrane</keyword>
<proteinExistence type="predicted"/>
<dbReference type="RefSeq" id="WP_045828779.1">
    <property type="nucleotide sequence ID" value="NZ_JZRB01000014.1"/>
</dbReference>
<dbReference type="PATRIC" id="fig|345309.4.peg.530"/>
<sequence>MNLAWSDIKEVFFTIGSVAGVFAALRPILESRFQRDQERIRRVFEILPEQMIIELESSVYTFRRVSSDDFNRFSGLIEERRANQNGLRFTGPLRERLRQETDSLLHAYKSLRELIQVPWWQPHVSDNDDGTKHYSWDFNRSAFTDFDQLAPPYAKHLDQCGERAETIRTIYQRLQVINELHFLEVPLASYLLKRRFRNNGLDHT</sequence>
<evidence type="ECO:0000313" key="2">
    <source>
        <dbReference type="EMBL" id="KJV35682.1"/>
    </source>
</evidence>
<evidence type="ECO:0000313" key="3">
    <source>
        <dbReference type="Proteomes" id="UP000033651"/>
    </source>
</evidence>
<dbReference type="AlphaFoldDB" id="A0A0F3KXL1"/>